<sequence>MTHATVHTLYPRGCDIHRNQLTVDLPEHLIKALEAHATARNATIKDTVADLIHDATGANCRRYGDRIADRYLRSLVEETEDIVREIQAQDDDLQHRSMWEYGLAMRFHRGAIELLDGENKLRDGEYEIGVGEYVSISDIAASFRNEPWAVNLLAVIEMYEGLRHSSKMLPALHWAKQQLQDSLQRAALRRLAGEPKVAASPRANTDVDEIVF</sequence>
<dbReference type="Proteomes" id="UP001234585">
    <property type="component" value="Plasmid unnamed3"/>
</dbReference>
<proteinExistence type="predicted"/>
<geneLocation type="plasmid" evidence="1 2">
    <name>unnamed3</name>
</geneLocation>
<reference evidence="1 2" key="1">
    <citation type="submission" date="2023-08" db="EMBL/GenBank/DDBJ databases">
        <title>Pathogen: clinical or host-associated sample.</title>
        <authorList>
            <person name="Hergert J."/>
            <person name="Casey R."/>
            <person name="Wagner J."/>
            <person name="Young E.L."/>
            <person name="Oakeson K.F."/>
        </authorList>
    </citation>
    <scope>NUCLEOTIDE SEQUENCE [LARGE SCALE GENOMIC DNA]</scope>
    <source>
        <strain evidence="1 2">1760953</strain>
        <plasmid evidence="1 2">unnamed3</plasmid>
    </source>
</reference>
<protein>
    <submittedName>
        <fullName evidence="1">Uncharacterized protein</fullName>
    </submittedName>
</protein>
<organism evidence="1 2">
    <name type="scientific">Shinella sumterensis</name>
    <dbReference type="NCBI Taxonomy" id="1967501"/>
    <lineage>
        <taxon>Bacteria</taxon>
        <taxon>Pseudomonadati</taxon>
        <taxon>Pseudomonadota</taxon>
        <taxon>Alphaproteobacteria</taxon>
        <taxon>Hyphomicrobiales</taxon>
        <taxon>Rhizobiaceae</taxon>
        <taxon>Shinella</taxon>
    </lineage>
</organism>
<dbReference type="RefSeq" id="WP_306040920.1">
    <property type="nucleotide sequence ID" value="NZ_CP132305.1"/>
</dbReference>
<evidence type="ECO:0000313" key="2">
    <source>
        <dbReference type="Proteomes" id="UP001234585"/>
    </source>
</evidence>
<name>A0AA50H8Z8_9HYPH</name>
<gene>
    <name evidence="1" type="ORF">Q9313_25475</name>
</gene>
<dbReference type="AlphaFoldDB" id="A0AA50H8Z8"/>
<evidence type="ECO:0000313" key="1">
    <source>
        <dbReference type="EMBL" id="WLS00894.1"/>
    </source>
</evidence>
<keyword evidence="2" id="KW-1185">Reference proteome</keyword>
<dbReference type="EMBL" id="CP132305">
    <property type="protein sequence ID" value="WLS00894.1"/>
    <property type="molecule type" value="Genomic_DNA"/>
</dbReference>
<accession>A0AA50H8Z8</accession>
<keyword evidence="1" id="KW-0614">Plasmid</keyword>